<comment type="similarity">
    <text evidence="2 5">Belongs to the UDP-glycosyltransferase family.</text>
</comment>
<dbReference type="OrthoDB" id="5835829at2759"/>
<organism evidence="7 8">
    <name type="scientific">Cucumis sativus</name>
    <name type="common">Cucumber</name>
    <dbReference type="NCBI Taxonomy" id="3659"/>
    <lineage>
        <taxon>Eukaryota</taxon>
        <taxon>Viridiplantae</taxon>
        <taxon>Streptophyta</taxon>
        <taxon>Embryophyta</taxon>
        <taxon>Tracheophyta</taxon>
        <taxon>Spermatophyta</taxon>
        <taxon>Magnoliopsida</taxon>
        <taxon>eudicotyledons</taxon>
        <taxon>Gunneridae</taxon>
        <taxon>Pentapetalae</taxon>
        <taxon>rosids</taxon>
        <taxon>fabids</taxon>
        <taxon>Cucurbitales</taxon>
        <taxon>Cucurbitaceae</taxon>
        <taxon>Benincaseae</taxon>
        <taxon>Cucumis</taxon>
    </lineage>
</organism>
<dbReference type="Gramene" id="KGN43487">
    <property type="protein sequence ID" value="KGN43487"/>
    <property type="gene ID" value="Csa_7G041320"/>
</dbReference>
<dbReference type="Proteomes" id="UP000029981">
    <property type="component" value="Chromosome 7"/>
</dbReference>
<dbReference type="PROSITE" id="PS00375">
    <property type="entry name" value="UDPGT"/>
    <property type="match status" value="1"/>
</dbReference>
<reference evidence="7 8" key="3">
    <citation type="journal article" date="2010" name="BMC Genomics">
        <title>Transcriptome sequencing and comparative analysis of cucumber flowers with different sex types.</title>
        <authorList>
            <person name="Guo S."/>
            <person name="Zheng Y."/>
            <person name="Joung J.G."/>
            <person name="Liu S."/>
            <person name="Zhang Z."/>
            <person name="Crasta O.R."/>
            <person name="Sobral B.W."/>
            <person name="Xu Y."/>
            <person name="Huang S."/>
            <person name="Fei Z."/>
        </authorList>
    </citation>
    <scope>NUCLEOTIDE SEQUENCE [LARGE SCALE GENOMIC DNA]</scope>
    <source>
        <strain evidence="8">cv. 9930</strain>
    </source>
</reference>
<dbReference type="KEGG" id="csv:101207016"/>
<dbReference type="EMBL" id="CM002928">
    <property type="protein sequence ID" value="KGN43487.1"/>
    <property type="molecule type" value="Genomic_DNA"/>
</dbReference>
<dbReference type="Gene3D" id="3.40.50.2000">
    <property type="entry name" value="Glycogen Phosphorylase B"/>
    <property type="match status" value="2"/>
</dbReference>
<evidence type="ECO:0000256" key="4">
    <source>
        <dbReference type="ARBA" id="ARBA00022679"/>
    </source>
</evidence>
<comment type="pathway">
    <text evidence="1">Secondary metabolite biosynthesis; terpenoid biosynthesis.</text>
</comment>
<name>A0A0A0K5E3_CUCSA</name>
<dbReference type="InterPro" id="IPR002213">
    <property type="entry name" value="UDP_glucos_trans"/>
</dbReference>
<evidence type="ECO:0000256" key="1">
    <source>
        <dbReference type="ARBA" id="ARBA00004721"/>
    </source>
</evidence>
<evidence type="ECO:0000313" key="7">
    <source>
        <dbReference type="EMBL" id="KGN43487.1"/>
    </source>
</evidence>
<dbReference type="eggNOG" id="KOG1192">
    <property type="taxonomic scope" value="Eukaryota"/>
</dbReference>
<dbReference type="InterPro" id="IPR035595">
    <property type="entry name" value="UDP_glycos_trans_CS"/>
</dbReference>
<evidence type="ECO:0000256" key="6">
    <source>
        <dbReference type="RuleBase" id="RU362057"/>
    </source>
</evidence>
<reference evidence="7 8" key="1">
    <citation type="journal article" date="2009" name="Nat. Genet.">
        <title>The genome of the cucumber, Cucumis sativus L.</title>
        <authorList>
            <person name="Huang S."/>
            <person name="Li R."/>
            <person name="Zhang Z."/>
            <person name="Li L."/>
            <person name="Gu X."/>
            <person name="Fan W."/>
            <person name="Lucas W.J."/>
            <person name="Wang X."/>
            <person name="Xie B."/>
            <person name="Ni P."/>
            <person name="Ren Y."/>
            <person name="Zhu H."/>
            <person name="Li J."/>
            <person name="Lin K."/>
            <person name="Jin W."/>
            <person name="Fei Z."/>
            <person name="Li G."/>
            <person name="Staub J."/>
            <person name="Kilian A."/>
            <person name="van der Vossen E.A."/>
            <person name="Wu Y."/>
            <person name="Guo J."/>
            <person name="He J."/>
            <person name="Jia Z."/>
            <person name="Ren Y."/>
            <person name="Tian G."/>
            <person name="Lu Y."/>
            <person name="Ruan J."/>
            <person name="Qian W."/>
            <person name="Wang M."/>
            <person name="Huang Q."/>
            <person name="Li B."/>
            <person name="Xuan Z."/>
            <person name="Cao J."/>
            <person name="Asan"/>
            <person name="Wu Z."/>
            <person name="Zhang J."/>
            <person name="Cai Q."/>
            <person name="Bai Y."/>
            <person name="Zhao B."/>
            <person name="Han Y."/>
            <person name="Li Y."/>
            <person name="Li X."/>
            <person name="Wang S."/>
            <person name="Shi Q."/>
            <person name="Liu S."/>
            <person name="Cho W.K."/>
            <person name="Kim J.Y."/>
            <person name="Xu Y."/>
            <person name="Heller-Uszynska K."/>
            <person name="Miao H."/>
            <person name="Cheng Z."/>
            <person name="Zhang S."/>
            <person name="Wu J."/>
            <person name="Yang Y."/>
            <person name="Kang H."/>
            <person name="Li M."/>
            <person name="Liang H."/>
            <person name="Ren X."/>
            <person name="Shi Z."/>
            <person name="Wen M."/>
            <person name="Jian M."/>
            <person name="Yang H."/>
            <person name="Zhang G."/>
            <person name="Yang Z."/>
            <person name="Chen R."/>
            <person name="Liu S."/>
            <person name="Li J."/>
            <person name="Ma L."/>
            <person name="Liu H."/>
            <person name="Zhou Y."/>
            <person name="Zhao J."/>
            <person name="Fang X."/>
            <person name="Li G."/>
            <person name="Fang L."/>
            <person name="Li Y."/>
            <person name="Liu D."/>
            <person name="Zheng H."/>
            <person name="Zhang Y."/>
            <person name="Qin N."/>
            <person name="Li Z."/>
            <person name="Yang G."/>
            <person name="Yang S."/>
            <person name="Bolund L."/>
            <person name="Kristiansen K."/>
            <person name="Zheng H."/>
            <person name="Li S."/>
            <person name="Zhang X."/>
            <person name="Yang H."/>
            <person name="Wang J."/>
            <person name="Sun R."/>
            <person name="Zhang B."/>
            <person name="Jiang S."/>
            <person name="Wang J."/>
            <person name="Du Y."/>
            <person name="Li S."/>
        </authorList>
    </citation>
    <scope>NUCLEOTIDE SEQUENCE [LARGE SCALE GENOMIC DNA]</scope>
    <source>
        <strain evidence="8">cv. 9930</strain>
    </source>
</reference>
<gene>
    <name evidence="7" type="ORF">Csa_7G041320</name>
</gene>
<dbReference type="SUPFAM" id="SSF53756">
    <property type="entry name" value="UDP-Glycosyltransferase/glycogen phosphorylase"/>
    <property type="match status" value="1"/>
</dbReference>
<accession>A0A0A0K5E3</accession>
<evidence type="ECO:0000313" key="8">
    <source>
        <dbReference type="Proteomes" id="UP000029981"/>
    </source>
</evidence>
<dbReference type="FunFam" id="3.40.50.2000:FF:000037">
    <property type="entry name" value="Glycosyltransferase"/>
    <property type="match status" value="1"/>
</dbReference>
<dbReference type="OMA" id="HKISFIV"/>
<dbReference type="Pfam" id="PF00201">
    <property type="entry name" value="UDPGT"/>
    <property type="match status" value="1"/>
</dbReference>
<keyword evidence="3 5" id="KW-0328">Glycosyltransferase</keyword>
<dbReference type="FunFam" id="3.40.50.2000:FF:000087">
    <property type="entry name" value="Glycosyltransferase"/>
    <property type="match status" value="1"/>
</dbReference>
<keyword evidence="8" id="KW-1185">Reference proteome</keyword>
<dbReference type="AlphaFoldDB" id="A0A0A0K5E3"/>
<evidence type="ECO:0000256" key="2">
    <source>
        <dbReference type="ARBA" id="ARBA00009995"/>
    </source>
</evidence>
<dbReference type="CDD" id="cd03784">
    <property type="entry name" value="GT1_Gtf-like"/>
    <property type="match status" value="1"/>
</dbReference>
<evidence type="ECO:0000256" key="5">
    <source>
        <dbReference type="RuleBase" id="RU003718"/>
    </source>
</evidence>
<protein>
    <recommendedName>
        <fullName evidence="6">Glycosyltransferase</fullName>
        <ecNumber evidence="6">2.4.1.-</ecNumber>
    </recommendedName>
</protein>
<reference evidence="7 8" key="4">
    <citation type="journal article" date="2011" name="BMC Genomics">
        <title>RNA-Seq improves annotation of protein-coding genes in the cucumber genome.</title>
        <authorList>
            <person name="Li Z."/>
            <person name="Zhang Z."/>
            <person name="Yan P."/>
            <person name="Huang S."/>
            <person name="Fei Z."/>
            <person name="Lin K."/>
        </authorList>
    </citation>
    <scope>NUCLEOTIDE SEQUENCE [LARGE SCALE GENOMIC DNA]</scope>
    <source>
        <strain evidence="8">cv. 9930</strain>
    </source>
</reference>
<proteinExistence type="inferred from homology"/>
<dbReference type="InterPro" id="IPR050481">
    <property type="entry name" value="UDP-glycosyltransf_plant"/>
</dbReference>
<dbReference type="PANTHER" id="PTHR48049">
    <property type="entry name" value="GLYCOSYLTRANSFERASE"/>
    <property type="match status" value="1"/>
</dbReference>
<dbReference type="PANTHER" id="PTHR48049:SF167">
    <property type="entry name" value="GLYCOSYLTRANSFERASE"/>
    <property type="match status" value="1"/>
</dbReference>
<reference evidence="7 8" key="2">
    <citation type="journal article" date="2009" name="PLoS ONE">
        <title>An integrated genetic and cytogenetic map of the cucumber genome.</title>
        <authorList>
            <person name="Ren Y."/>
            <person name="Zhang Z."/>
            <person name="Liu J."/>
            <person name="Staub J.E."/>
            <person name="Han Y."/>
            <person name="Cheng Z."/>
            <person name="Li X."/>
            <person name="Lu J."/>
            <person name="Miao H."/>
            <person name="Kang H."/>
            <person name="Xie B."/>
            <person name="Gu X."/>
            <person name="Wang X."/>
            <person name="Du Y."/>
            <person name="Jin W."/>
            <person name="Huang S."/>
        </authorList>
    </citation>
    <scope>NUCLEOTIDE SEQUENCE [LARGE SCALE GENOMIC DNA]</scope>
    <source>
        <strain evidence="8">cv. 9930</strain>
    </source>
</reference>
<dbReference type="GO" id="GO:0035251">
    <property type="term" value="F:UDP-glucosyltransferase activity"/>
    <property type="evidence" value="ECO:0000318"/>
    <property type="project" value="GO_Central"/>
</dbReference>
<dbReference type="EC" id="2.4.1.-" evidence="6"/>
<sequence>MTSKEEKKETTMVEESLSSLHIAMYPWFAFGHMIPFLQIANKLANKGHRISIFIPSKTLPELQHFNHFPNLITFVLITVPHVDGLPPGAQTTADISHPSQLPLLMISMDLTEPEIASCLQDIKPNVIFYDFAYWVTKLADQMGITSIYYNVVSAVTVGYVQGKIWELSGHDTLTQDDFMQPPPGFPSSSIKLHAHEAQNFASLSHLRFSNGIALFDQFSTSFTNCNALALKSCREIEGPFIGYIENELKKHVLLSGAVDLEPLTTSLEERWEKWLAKFHSGSVIYCAFGSECILTKIQFQELLLGLELSNLPFLAVLKPPEGIDTVEAALPEGFEQRIEGRGVVYGGWVQQQQILEHPSIGCFVTHCGAGSLNEALVRKCQLVLLPHVSDHFFRARTLSSHLKVGVEVEKREEDGFFSKESVCKAVKTVMDEENESGKEVRANIAKLRELLVDKDLEESYINNFIHKLRSLIV</sequence>
<keyword evidence="4 5" id="KW-0808">Transferase</keyword>
<evidence type="ECO:0000256" key="3">
    <source>
        <dbReference type="ARBA" id="ARBA00022676"/>
    </source>
</evidence>